<dbReference type="InterPro" id="IPR029052">
    <property type="entry name" value="Metallo-depent_PP-like"/>
</dbReference>
<dbReference type="EMBL" id="DVON01000117">
    <property type="protein sequence ID" value="HIV12577.1"/>
    <property type="molecule type" value="Genomic_DNA"/>
</dbReference>
<name>A0A9D1NU79_9FIRM</name>
<sequence length="601" mass="67808">MNLDNTENRSAFQVAADWKFDPAYIHAGSLEENDLVLKDVSGEGNHLRLNVERVPEGKTASSFMRFLADGIYGDGEEHSLQMEPLALDGEGKKKGAFWETIPEAPINQEEFRQGYTLEVILKLPVQVSEWSSVFGRKGTGKLAGMQGGEPEAGGGLNISSSRELQWNPWTANNDEAGGNPVTWSDADGVQADKWHHVVIKNDGCSTIMIVDGIPVQRCNTFEKQVGIHTLDQENGGCWVVGTAYWSQADIFSEEACGDAIFSGQIQEIRLSRGVVDDSHYLVQHHKVDDRYYISGNSEPYPGLTGAENYTFVNIPDPQYQTQYKPEIVDAQMEWICDKQKELNIAMALCVGDLSQDGTSREFLRADQAFSVLDEAKIPYLVTDGNHDGPDFKKYFGQSRYAASQGYQGTGSSGISSYFIIKAGSYEYLFLSLPWNEEDVELDRAWALNVLDTHRQYPTIVLSHFNEEMDVFVKPFDQVFMTVRGHIEERWVSSFRNDAGHDVIDVVTNYQFDLYGGNGWLSTMEFDEKANRIIFRCYSPWVEKKMKILSGQLDNKGILLPEEMRMFPFDKLFNTREETDNTVVNMNFRERFGGLGKEKAEP</sequence>
<reference evidence="1" key="2">
    <citation type="journal article" date="2021" name="PeerJ">
        <title>Extensive microbial diversity within the chicken gut microbiome revealed by metagenomics and culture.</title>
        <authorList>
            <person name="Gilroy R."/>
            <person name="Ravi A."/>
            <person name="Getino M."/>
            <person name="Pursley I."/>
            <person name="Horton D.L."/>
            <person name="Alikhan N.F."/>
            <person name="Baker D."/>
            <person name="Gharbi K."/>
            <person name="Hall N."/>
            <person name="Watson M."/>
            <person name="Adriaenssens E.M."/>
            <person name="Foster-Nyarko E."/>
            <person name="Jarju S."/>
            <person name="Secka A."/>
            <person name="Antonio M."/>
            <person name="Oren A."/>
            <person name="Chaudhuri R.R."/>
            <person name="La Ragione R."/>
            <person name="Hildebrand F."/>
            <person name="Pallen M.J."/>
        </authorList>
    </citation>
    <scope>NUCLEOTIDE SEQUENCE</scope>
    <source>
        <strain evidence="1">ChiBcec2-4451</strain>
    </source>
</reference>
<protein>
    <submittedName>
        <fullName evidence="1">Metallophosphoesterase</fullName>
    </submittedName>
</protein>
<dbReference type="InterPro" id="IPR013320">
    <property type="entry name" value="ConA-like_dom_sf"/>
</dbReference>
<dbReference type="Gene3D" id="3.60.21.10">
    <property type="match status" value="1"/>
</dbReference>
<dbReference type="Proteomes" id="UP000886723">
    <property type="component" value="Unassembled WGS sequence"/>
</dbReference>
<dbReference type="SUPFAM" id="SSF56300">
    <property type="entry name" value="Metallo-dependent phosphatases"/>
    <property type="match status" value="1"/>
</dbReference>
<evidence type="ECO:0000313" key="2">
    <source>
        <dbReference type="Proteomes" id="UP000886723"/>
    </source>
</evidence>
<comment type="caution">
    <text evidence="1">The sequence shown here is derived from an EMBL/GenBank/DDBJ whole genome shotgun (WGS) entry which is preliminary data.</text>
</comment>
<organism evidence="1 2">
    <name type="scientific">Candidatus Pullilachnospira stercoravium</name>
    <dbReference type="NCBI Taxonomy" id="2840913"/>
    <lineage>
        <taxon>Bacteria</taxon>
        <taxon>Bacillati</taxon>
        <taxon>Bacillota</taxon>
        <taxon>Clostridia</taxon>
        <taxon>Lachnospirales</taxon>
        <taxon>Lachnospiraceae</taxon>
        <taxon>Lachnospiraceae incertae sedis</taxon>
        <taxon>Candidatus Pullilachnospira</taxon>
    </lineage>
</organism>
<dbReference type="SUPFAM" id="SSF49899">
    <property type="entry name" value="Concanavalin A-like lectins/glucanases"/>
    <property type="match status" value="1"/>
</dbReference>
<reference evidence="1" key="1">
    <citation type="submission" date="2020-10" db="EMBL/GenBank/DDBJ databases">
        <authorList>
            <person name="Gilroy R."/>
        </authorList>
    </citation>
    <scope>NUCLEOTIDE SEQUENCE</scope>
    <source>
        <strain evidence="1">ChiBcec2-4451</strain>
    </source>
</reference>
<proteinExistence type="predicted"/>
<dbReference type="Gene3D" id="2.60.120.200">
    <property type="match status" value="1"/>
</dbReference>
<accession>A0A9D1NU79</accession>
<evidence type="ECO:0000313" key="1">
    <source>
        <dbReference type="EMBL" id="HIV12577.1"/>
    </source>
</evidence>
<gene>
    <name evidence="1" type="ORF">IAA63_05480</name>
</gene>
<dbReference type="AlphaFoldDB" id="A0A9D1NU79"/>